<feature type="signal peptide" evidence="2">
    <location>
        <begin position="1"/>
        <end position="20"/>
    </location>
</feature>
<dbReference type="EMBL" id="JABANP010000108">
    <property type="protein sequence ID" value="KAF4690031.1"/>
    <property type="molecule type" value="Genomic_DNA"/>
</dbReference>
<evidence type="ECO:0000256" key="2">
    <source>
        <dbReference type="SAM" id="SignalP"/>
    </source>
</evidence>
<sequence>MKFPFVASILLIVSAAIVIGNDESAASNAGSSSTPTLRRNVVRNDFESSSDSAVSVEVHGGGHTSGGGGGGGFDDEDGGGGGEFRRYIKALAVMTAVPTEIILRESLMACFPEDARRDIEVFYEDGEGLSLADINVDELVMGRVNLLSKDKSVKARRLPQGPPTLSLFDQEEHQASVDTWCDCSLISALFVKKKGIPVETTTASVSSRLMD</sequence>
<evidence type="ECO:0000313" key="3">
    <source>
        <dbReference type="EMBL" id="KAF4690031.1"/>
    </source>
</evidence>
<evidence type="ECO:0000256" key="1">
    <source>
        <dbReference type="SAM" id="MobiDB-lite"/>
    </source>
</evidence>
<gene>
    <name evidence="3" type="ORF">FOZ60_000694</name>
</gene>
<reference evidence="3 4" key="1">
    <citation type="submission" date="2020-04" db="EMBL/GenBank/DDBJ databases">
        <title>Perkinsus olseni comparative genomics.</title>
        <authorList>
            <person name="Bogema D.R."/>
        </authorList>
    </citation>
    <scope>NUCLEOTIDE SEQUENCE [LARGE SCALE GENOMIC DNA]</scope>
    <source>
        <strain evidence="3">00978-12</strain>
    </source>
</reference>
<dbReference type="AlphaFoldDB" id="A0A7J6P3Y9"/>
<feature type="compositionally biased region" description="Gly residues" evidence="1">
    <location>
        <begin position="59"/>
        <end position="72"/>
    </location>
</feature>
<organism evidence="3 4">
    <name type="scientific">Perkinsus olseni</name>
    <name type="common">Perkinsus atlanticus</name>
    <dbReference type="NCBI Taxonomy" id="32597"/>
    <lineage>
        <taxon>Eukaryota</taxon>
        <taxon>Sar</taxon>
        <taxon>Alveolata</taxon>
        <taxon>Perkinsozoa</taxon>
        <taxon>Perkinsea</taxon>
        <taxon>Perkinsida</taxon>
        <taxon>Perkinsidae</taxon>
        <taxon>Perkinsus</taxon>
    </lineage>
</organism>
<protein>
    <submittedName>
        <fullName evidence="3">Uncharacterized protein</fullName>
    </submittedName>
</protein>
<feature type="chain" id="PRO_5029539206" evidence="2">
    <location>
        <begin position="21"/>
        <end position="211"/>
    </location>
</feature>
<comment type="caution">
    <text evidence="3">The sequence shown here is derived from an EMBL/GenBank/DDBJ whole genome shotgun (WGS) entry which is preliminary data.</text>
</comment>
<accession>A0A7J6P3Y9</accession>
<proteinExistence type="predicted"/>
<keyword evidence="2" id="KW-0732">Signal</keyword>
<name>A0A7J6P3Y9_PEROL</name>
<dbReference type="Proteomes" id="UP000541610">
    <property type="component" value="Unassembled WGS sequence"/>
</dbReference>
<evidence type="ECO:0000313" key="4">
    <source>
        <dbReference type="Proteomes" id="UP000541610"/>
    </source>
</evidence>
<feature type="region of interest" description="Disordered" evidence="1">
    <location>
        <begin position="53"/>
        <end position="76"/>
    </location>
</feature>